<sequence>MADAVLERLWQRLRDSRPAVREIEAMAIAIAANVVKDAVKKKRPVYTDDIAGLEKRPSAWITGDRDGHIDLLAAIEQLEPHLREALSLVFFDEQSVVQAARILRVGRGVVRRRIDRALEKLRRLLADRPPGQT</sequence>
<dbReference type="InterPro" id="IPR013324">
    <property type="entry name" value="RNA_pol_sigma_r3/r4-like"/>
</dbReference>
<evidence type="ECO:0000313" key="2">
    <source>
        <dbReference type="EMBL" id="EMD23637.1"/>
    </source>
</evidence>
<reference evidence="2 3" key="1">
    <citation type="submission" date="2012-10" db="EMBL/GenBank/DDBJ databases">
        <title>Genome assembly of Amycolatopsis azurea DSM 43854.</title>
        <authorList>
            <person name="Khatri I."/>
            <person name="Kaur I."/>
            <person name="Subramanian S."/>
            <person name="Mayilraj S."/>
        </authorList>
    </citation>
    <scope>NUCLEOTIDE SEQUENCE [LARGE SCALE GENOMIC DNA]</scope>
    <source>
        <strain evidence="2 3">DSM 43854</strain>
    </source>
</reference>
<evidence type="ECO:0000313" key="3">
    <source>
        <dbReference type="Proteomes" id="UP000014137"/>
    </source>
</evidence>
<dbReference type="Gene3D" id="1.10.10.10">
    <property type="entry name" value="Winged helix-like DNA-binding domain superfamily/Winged helix DNA-binding domain"/>
    <property type="match status" value="1"/>
</dbReference>
<dbReference type="SUPFAM" id="SSF88659">
    <property type="entry name" value="Sigma3 and sigma4 domains of RNA polymerase sigma factors"/>
    <property type="match status" value="1"/>
</dbReference>
<dbReference type="EMBL" id="ANMG01000070">
    <property type="protein sequence ID" value="EMD23637.1"/>
    <property type="molecule type" value="Genomic_DNA"/>
</dbReference>
<dbReference type="InterPro" id="IPR036388">
    <property type="entry name" value="WH-like_DNA-bd_sf"/>
</dbReference>
<dbReference type="Proteomes" id="UP000014137">
    <property type="component" value="Unassembled WGS sequence"/>
</dbReference>
<accession>M2QC15</accession>
<dbReference type="GO" id="GO:0003700">
    <property type="term" value="F:DNA-binding transcription factor activity"/>
    <property type="evidence" value="ECO:0007669"/>
    <property type="project" value="InterPro"/>
</dbReference>
<gene>
    <name evidence="2" type="ORF">C791_7027</name>
</gene>
<organism evidence="2 3">
    <name type="scientific">Amycolatopsis azurea DSM 43854</name>
    <dbReference type="NCBI Taxonomy" id="1238180"/>
    <lineage>
        <taxon>Bacteria</taxon>
        <taxon>Bacillati</taxon>
        <taxon>Actinomycetota</taxon>
        <taxon>Actinomycetes</taxon>
        <taxon>Pseudonocardiales</taxon>
        <taxon>Pseudonocardiaceae</taxon>
        <taxon>Amycolatopsis</taxon>
    </lineage>
</organism>
<protein>
    <recommendedName>
        <fullName evidence="1">RNA polymerase sigma-70 region 4 domain-containing protein</fullName>
    </recommendedName>
</protein>
<feature type="domain" description="RNA polymerase sigma-70 region 4" evidence="1">
    <location>
        <begin position="74"/>
        <end position="122"/>
    </location>
</feature>
<dbReference type="InterPro" id="IPR007630">
    <property type="entry name" value="RNA_pol_sigma70_r4"/>
</dbReference>
<comment type="caution">
    <text evidence="2">The sequence shown here is derived from an EMBL/GenBank/DDBJ whole genome shotgun (WGS) entry which is preliminary data.</text>
</comment>
<dbReference type="AlphaFoldDB" id="M2QC15"/>
<dbReference type="GO" id="GO:0006352">
    <property type="term" value="P:DNA-templated transcription initiation"/>
    <property type="evidence" value="ECO:0007669"/>
    <property type="project" value="InterPro"/>
</dbReference>
<name>M2QC15_9PSEU</name>
<proteinExistence type="predicted"/>
<dbReference type="PATRIC" id="fig|1238180.3.peg.6631"/>
<evidence type="ECO:0000259" key="1">
    <source>
        <dbReference type="Pfam" id="PF04545"/>
    </source>
</evidence>
<dbReference type="Pfam" id="PF04545">
    <property type="entry name" value="Sigma70_r4"/>
    <property type="match status" value="1"/>
</dbReference>